<dbReference type="Gene3D" id="3.40.50.200">
    <property type="entry name" value="Peptidase S8/S53 domain"/>
    <property type="match status" value="1"/>
</dbReference>
<dbReference type="InterPro" id="IPR041469">
    <property type="entry name" value="Subtilisin-like_FN3"/>
</dbReference>
<reference evidence="5" key="1">
    <citation type="submission" date="2020-03" db="EMBL/GenBank/DDBJ databases">
        <title>A high-quality chromosome-level genome assembly of a woody plant with both climbing and erect habits, Rhamnella rubrinervis.</title>
        <authorList>
            <person name="Lu Z."/>
            <person name="Yang Y."/>
            <person name="Zhu X."/>
            <person name="Sun Y."/>
        </authorList>
    </citation>
    <scope>NUCLEOTIDE SEQUENCE</scope>
    <source>
        <strain evidence="5">BYM</strain>
        <tissue evidence="5">Leaf</tissue>
    </source>
</reference>
<comment type="subcellular location">
    <subcellularLocation>
        <location evidence="1">Secreted</location>
    </subcellularLocation>
</comment>
<dbReference type="PANTHER" id="PTHR10795">
    <property type="entry name" value="PROPROTEIN CONVERTASE SUBTILISIN/KEXIN"/>
    <property type="match status" value="1"/>
</dbReference>
<evidence type="ECO:0000259" key="4">
    <source>
        <dbReference type="Pfam" id="PF17766"/>
    </source>
</evidence>
<keyword evidence="3" id="KW-0732">Signal</keyword>
<evidence type="ECO:0000256" key="1">
    <source>
        <dbReference type="ARBA" id="ARBA00004613"/>
    </source>
</evidence>
<gene>
    <name evidence="5" type="ORF">FNV43_RR20256</name>
</gene>
<feature type="domain" description="Subtilisin-like protease fibronectin type-III" evidence="4">
    <location>
        <begin position="99"/>
        <end position="145"/>
    </location>
</feature>
<proteinExistence type="inferred from homology"/>
<dbReference type="AlphaFoldDB" id="A0A8K0GQA5"/>
<comment type="similarity">
    <text evidence="2">Belongs to the peptidase S8 family.</text>
</comment>
<name>A0A8K0GQA5_9ROSA</name>
<evidence type="ECO:0000256" key="2">
    <source>
        <dbReference type="ARBA" id="ARBA00011073"/>
    </source>
</evidence>
<dbReference type="OrthoDB" id="206201at2759"/>
<evidence type="ECO:0000313" key="5">
    <source>
        <dbReference type="EMBL" id="KAF3437502.1"/>
    </source>
</evidence>
<dbReference type="GO" id="GO:0005576">
    <property type="term" value="C:extracellular region"/>
    <property type="evidence" value="ECO:0007669"/>
    <property type="project" value="UniProtKB-SubCell"/>
</dbReference>
<accession>A0A8K0GQA5</accession>
<dbReference type="Pfam" id="PF17766">
    <property type="entry name" value="fn3_6"/>
    <property type="match status" value="1"/>
</dbReference>
<organism evidence="5 6">
    <name type="scientific">Rhamnella rubrinervis</name>
    <dbReference type="NCBI Taxonomy" id="2594499"/>
    <lineage>
        <taxon>Eukaryota</taxon>
        <taxon>Viridiplantae</taxon>
        <taxon>Streptophyta</taxon>
        <taxon>Embryophyta</taxon>
        <taxon>Tracheophyta</taxon>
        <taxon>Spermatophyta</taxon>
        <taxon>Magnoliopsida</taxon>
        <taxon>eudicotyledons</taxon>
        <taxon>Gunneridae</taxon>
        <taxon>Pentapetalae</taxon>
        <taxon>rosids</taxon>
        <taxon>fabids</taxon>
        <taxon>Rosales</taxon>
        <taxon>Rhamnaceae</taxon>
        <taxon>rhamnoid group</taxon>
        <taxon>Rhamneae</taxon>
        <taxon>Rhamnella</taxon>
    </lineage>
</organism>
<dbReference type="Proteomes" id="UP000796880">
    <property type="component" value="Unassembled WGS sequence"/>
</dbReference>
<comment type="caution">
    <text evidence="5">The sequence shown here is derived from an EMBL/GenBank/DDBJ whole genome shotgun (WGS) entry which is preliminary data.</text>
</comment>
<evidence type="ECO:0000256" key="3">
    <source>
        <dbReference type="ARBA" id="ARBA00022729"/>
    </source>
</evidence>
<evidence type="ECO:0000313" key="6">
    <source>
        <dbReference type="Proteomes" id="UP000796880"/>
    </source>
</evidence>
<dbReference type="GO" id="GO:0004252">
    <property type="term" value="F:serine-type endopeptidase activity"/>
    <property type="evidence" value="ECO:0007669"/>
    <property type="project" value="InterPro"/>
</dbReference>
<keyword evidence="6" id="KW-1185">Reference proteome</keyword>
<dbReference type="InterPro" id="IPR036852">
    <property type="entry name" value="Peptidase_S8/S53_dom_sf"/>
</dbReference>
<dbReference type="InterPro" id="IPR045051">
    <property type="entry name" value="SBT"/>
</dbReference>
<dbReference type="Gene3D" id="2.60.40.2310">
    <property type="match status" value="1"/>
</dbReference>
<dbReference type="EMBL" id="VOIH02000009">
    <property type="protein sequence ID" value="KAF3437502.1"/>
    <property type="molecule type" value="Genomic_DNA"/>
</dbReference>
<dbReference type="GO" id="GO:0006508">
    <property type="term" value="P:proteolysis"/>
    <property type="evidence" value="ECO:0007669"/>
    <property type="project" value="InterPro"/>
</dbReference>
<protein>
    <recommendedName>
        <fullName evidence="4">Subtilisin-like protease fibronectin type-III domain-containing protein</fullName>
    </recommendedName>
</protein>
<sequence length="162" mass="17682">MDLIPSSCIMQSSNDVNISPPQMSCSFSGNSFLRFLSASWHIVNVPTELISKTASTPLAVGAGRINPNKTMNPGLVYDAGREDYINVLCALNYSHDRIKLIIRTVTKAEEGPAIYAANVTSMKGFEVKVVPDELVFKEKNEKLSIEGPSLMEETLVLVISFG</sequence>